<dbReference type="GO" id="GO:0004386">
    <property type="term" value="F:helicase activity"/>
    <property type="evidence" value="ECO:0007669"/>
    <property type="project" value="InterPro"/>
</dbReference>
<dbReference type="EMBL" id="JAEAOA010000943">
    <property type="protein sequence ID" value="KAK3589666.1"/>
    <property type="molecule type" value="Genomic_DNA"/>
</dbReference>
<dbReference type="GO" id="GO:0031048">
    <property type="term" value="P:regulatory ncRNA-mediated heterochromatin formation"/>
    <property type="evidence" value="ECO:0007669"/>
    <property type="project" value="TreeGrafter"/>
</dbReference>
<evidence type="ECO:0000259" key="2">
    <source>
        <dbReference type="Pfam" id="PF25396"/>
    </source>
</evidence>
<accession>A0AAE0VTP2</accession>
<comment type="caution">
    <text evidence="3">The sequence shown here is derived from an EMBL/GenBank/DDBJ whole genome shotgun (WGS) entry which is preliminary data.</text>
</comment>
<dbReference type="Pfam" id="PF25396">
    <property type="entry name" value="ZNFX1"/>
    <property type="match status" value="1"/>
</dbReference>
<reference evidence="3" key="1">
    <citation type="journal article" date="2021" name="Genome Biol. Evol.">
        <title>A High-Quality Reference Genome for a Parasitic Bivalve with Doubly Uniparental Inheritance (Bivalvia: Unionida).</title>
        <authorList>
            <person name="Smith C.H."/>
        </authorList>
    </citation>
    <scope>NUCLEOTIDE SEQUENCE</scope>
    <source>
        <strain evidence="3">CHS0354</strain>
    </source>
</reference>
<evidence type="ECO:0000313" key="4">
    <source>
        <dbReference type="Proteomes" id="UP001195483"/>
    </source>
</evidence>
<gene>
    <name evidence="3" type="ORF">CHS0354_015170</name>
</gene>
<sequence>MKKKELQDLRLYYDVKIQQLAPGRDGIYHQLEFNVLRLKHVEWAQSKRLLYGSFLCLSSNDFETMLFATVADRDPQDLRHGILSVSFQTNLKDVMEKSHETFVMVESIAFFEAYKHVLCGPPGTGKTYIGLQIVRVLLHNRHVWDENPNALLDAVKSPMLIVCYTNHALDQFLEGIFKFYTGDIVRVGSRSSSETSERHHLDKFRERFKRKRLIPREIEDTCIQTREVLNLHMERLHVKAKTLEQTKQRIILSEEDLCPYMQNLYETLMFGFQYILWNNIGMVEYFAQNGMPTCIIEEWLGCGFVKLRNNANTEVDHVTRDDGDNNFLELNDEIRDEIINTCAVGSKSEFTRCKTANGKGKTVNKGIQSGLWQMSQTEIEKRKKEL</sequence>
<dbReference type="InterPro" id="IPR057373">
    <property type="entry name" value="ZNFX1"/>
</dbReference>
<evidence type="ECO:0000259" key="1">
    <source>
        <dbReference type="Pfam" id="PF13086"/>
    </source>
</evidence>
<dbReference type="SUPFAM" id="SSF52540">
    <property type="entry name" value="P-loop containing nucleoside triphosphate hydrolases"/>
    <property type="match status" value="1"/>
</dbReference>
<name>A0AAE0VTP2_9BIVA</name>
<dbReference type="Gene3D" id="3.40.50.300">
    <property type="entry name" value="P-loop containing nucleotide triphosphate hydrolases"/>
    <property type="match status" value="1"/>
</dbReference>
<evidence type="ECO:0000313" key="3">
    <source>
        <dbReference type="EMBL" id="KAK3589666.1"/>
    </source>
</evidence>
<dbReference type="InterPro" id="IPR027417">
    <property type="entry name" value="P-loop_NTPase"/>
</dbReference>
<dbReference type="AlphaFoldDB" id="A0AAE0VTP2"/>
<dbReference type="GO" id="GO:0031380">
    <property type="term" value="C:nuclear RNA-directed RNA polymerase complex"/>
    <property type="evidence" value="ECO:0007669"/>
    <property type="project" value="TreeGrafter"/>
</dbReference>
<reference evidence="3" key="2">
    <citation type="journal article" date="2021" name="Genome Biol. Evol.">
        <title>Developing a high-quality reference genome for a parasitic bivalve with doubly uniparental inheritance (Bivalvia: Unionida).</title>
        <authorList>
            <person name="Smith C.H."/>
        </authorList>
    </citation>
    <scope>NUCLEOTIDE SEQUENCE</scope>
    <source>
        <strain evidence="3">CHS0354</strain>
        <tissue evidence="3">Mantle</tissue>
    </source>
</reference>
<feature type="domain" description="ZNFX1" evidence="2">
    <location>
        <begin position="5"/>
        <end position="107"/>
    </location>
</feature>
<proteinExistence type="predicted"/>
<organism evidence="3 4">
    <name type="scientific">Potamilus streckersoni</name>
    <dbReference type="NCBI Taxonomy" id="2493646"/>
    <lineage>
        <taxon>Eukaryota</taxon>
        <taxon>Metazoa</taxon>
        <taxon>Spiralia</taxon>
        <taxon>Lophotrochozoa</taxon>
        <taxon>Mollusca</taxon>
        <taxon>Bivalvia</taxon>
        <taxon>Autobranchia</taxon>
        <taxon>Heteroconchia</taxon>
        <taxon>Palaeoheterodonta</taxon>
        <taxon>Unionida</taxon>
        <taxon>Unionoidea</taxon>
        <taxon>Unionidae</taxon>
        <taxon>Ambleminae</taxon>
        <taxon>Lampsilini</taxon>
        <taxon>Potamilus</taxon>
    </lineage>
</organism>
<dbReference type="InterPro" id="IPR041677">
    <property type="entry name" value="DNA2/NAM7_AAA_11"/>
</dbReference>
<feature type="domain" description="DNA2/NAM7 helicase helicase" evidence="1">
    <location>
        <begin position="117"/>
        <end position="232"/>
    </location>
</feature>
<dbReference type="Proteomes" id="UP001195483">
    <property type="component" value="Unassembled WGS sequence"/>
</dbReference>
<protein>
    <recommendedName>
        <fullName evidence="5">DNA2/NAM7 helicase helicase domain-containing protein</fullName>
    </recommendedName>
</protein>
<dbReference type="Pfam" id="PF13086">
    <property type="entry name" value="AAA_11"/>
    <property type="match status" value="1"/>
</dbReference>
<dbReference type="PANTHER" id="PTHR10887">
    <property type="entry name" value="DNA2/NAM7 HELICASE FAMILY"/>
    <property type="match status" value="1"/>
</dbReference>
<reference evidence="3" key="3">
    <citation type="submission" date="2023-05" db="EMBL/GenBank/DDBJ databases">
        <authorList>
            <person name="Smith C.H."/>
        </authorList>
    </citation>
    <scope>NUCLEOTIDE SEQUENCE</scope>
    <source>
        <strain evidence="3">CHS0354</strain>
        <tissue evidence="3">Mantle</tissue>
    </source>
</reference>
<evidence type="ECO:0008006" key="5">
    <source>
        <dbReference type="Google" id="ProtNLM"/>
    </source>
</evidence>
<dbReference type="InterPro" id="IPR045055">
    <property type="entry name" value="DNA2/NAM7-like"/>
</dbReference>
<dbReference type="PANTHER" id="PTHR10887:SF341">
    <property type="entry name" value="NFX1-TYPE ZINC FINGER-CONTAINING PROTEIN 1"/>
    <property type="match status" value="1"/>
</dbReference>
<keyword evidence="4" id="KW-1185">Reference proteome</keyword>